<dbReference type="SMART" id="SM00631">
    <property type="entry name" value="Zn_pept"/>
    <property type="match status" value="1"/>
</dbReference>
<keyword evidence="10" id="KW-1185">Reference proteome</keyword>
<dbReference type="EMBL" id="JAAIWM010000009">
    <property type="protein sequence ID" value="NEY73712.1"/>
    <property type="molecule type" value="Genomic_DNA"/>
</dbReference>
<evidence type="ECO:0000313" key="10">
    <source>
        <dbReference type="Proteomes" id="UP000481043"/>
    </source>
</evidence>
<reference evidence="9 10" key="1">
    <citation type="submission" date="2020-02" db="EMBL/GenBank/DDBJ databases">
        <title>Bacillus aquiflavi sp. nov., isolated from yellow water of strong flavor Chinese baijiu in Yibin region of China.</title>
        <authorList>
            <person name="Xie J."/>
        </authorList>
    </citation>
    <scope>NUCLEOTIDE SEQUENCE [LARGE SCALE GENOMIC DNA]</scope>
    <source>
        <strain evidence="9 10">SA4</strain>
    </source>
</reference>
<dbReference type="Pfam" id="PF00246">
    <property type="entry name" value="Peptidase_M14"/>
    <property type="match status" value="1"/>
</dbReference>
<dbReference type="Gene3D" id="3.40.630.10">
    <property type="entry name" value="Zn peptidases"/>
    <property type="match status" value="1"/>
</dbReference>
<proteinExistence type="inferred from homology"/>
<dbReference type="SUPFAM" id="SSF53187">
    <property type="entry name" value="Zn-dependent exopeptidases"/>
    <property type="match status" value="1"/>
</dbReference>
<dbReference type="PRINTS" id="PR00765">
    <property type="entry name" value="CRBOXYPTASEA"/>
</dbReference>
<dbReference type="InterPro" id="IPR000834">
    <property type="entry name" value="Peptidase_M14"/>
</dbReference>
<feature type="domain" description="Peptidase M14" evidence="8">
    <location>
        <begin position="4"/>
        <end position="299"/>
    </location>
</feature>
<gene>
    <name evidence="9" type="ORF">G4D63_18520</name>
</gene>
<feature type="active site" description="Proton donor/acceptor" evidence="7">
    <location>
        <position position="266"/>
    </location>
</feature>
<evidence type="ECO:0000256" key="2">
    <source>
        <dbReference type="ARBA" id="ARBA00005988"/>
    </source>
</evidence>
<sequence>MRAETYTPDKLKSHIEALTDKYPNLLKTNIIGHSSYGQPIWALRVGNGERNIIIHGAHHGREWITSMIVMKMAEEYAEAYKTKEPYHGFEPSILDEVSIWFVPMVNPDGVEIQQNGFSHSLPISSHELLMMNGGSVDFSRWKANGKGIDLNRQYPAGWDELEGSAPFPFYQLYKGREPFEAPEVKALEEFTKEINPQLAVAYHSSGRVVYWYYKTKMENVMRDWKIASSVAETTGYKIDTPVETAMGGGYTDWFISAYERPALTIEVSYEVNETSPPLSVFKEEWLRNRTIGFLLAQEAIHLK</sequence>
<protein>
    <submittedName>
        <fullName evidence="9">Carboxypeptidase</fullName>
    </submittedName>
</protein>
<dbReference type="PANTHER" id="PTHR11705">
    <property type="entry name" value="PROTEASE FAMILY M14 CARBOXYPEPTIDASE A,B"/>
    <property type="match status" value="1"/>
</dbReference>
<evidence type="ECO:0000313" key="9">
    <source>
        <dbReference type="EMBL" id="NEY73712.1"/>
    </source>
</evidence>
<dbReference type="AlphaFoldDB" id="A0A6M0QBJ9"/>
<dbReference type="RefSeq" id="WP_163181519.1">
    <property type="nucleotide sequence ID" value="NZ_JAAIWM010000009.1"/>
</dbReference>
<keyword evidence="6" id="KW-0482">Metalloprotease</keyword>
<dbReference type="PROSITE" id="PS52035">
    <property type="entry name" value="PEPTIDASE_M14"/>
    <property type="match status" value="1"/>
</dbReference>
<evidence type="ECO:0000259" key="8">
    <source>
        <dbReference type="PROSITE" id="PS52035"/>
    </source>
</evidence>
<keyword evidence="4" id="KW-0378">Hydrolase</keyword>
<organism evidence="9 10">
    <name type="scientific">Bacillus mesophilus</name>
    <dbReference type="NCBI Taxonomy" id="1808955"/>
    <lineage>
        <taxon>Bacteria</taxon>
        <taxon>Bacillati</taxon>
        <taxon>Bacillota</taxon>
        <taxon>Bacilli</taxon>
        <taxon>Bacillales</taxon>
        <taxon>Bacillaceae</taxon>
        <taxon>Bacillus</taxon>
    </lineage>
</organism>
<dbReference type="Proteomes" id="UP000481043">
    <property type="component" value="Unassembled WGS sequence"/>
</dbReference>
<comment type="cofactor">
    <cofactor evidence="1">
        <name>Zn(2+)</name>
        <dbReference type="ChEBI" id="CHEBI:29105"/>
    </cofactor>
</comment>
<evidence type="ECO:0000256" key="6">
    <source>
        <dbReference type="ARBA" id="ARBA00023049"/>
    </source>
</evidence>
<comment type="caution">
    <text evidence="9">The sequence shown here is derived from an EMBL/GenBank/DDBJ whole genome shotgun (WGS) entry which is preliminary data.</text>
</comment>
<dbReference type="GO" id="GO:0004181">
    <property type="term" value="F:metallocarboxypeptidase activity"/>
    <property type="evidence" value="ECO:0007669"/>
    <property type="project" value="InterPro"/>
</dbReference>
<evidence type="ECO:0000256" key="1">
    <source>
        <dbReference type="ARBA" id="ARBA00001947"/>
    </source>
</evidence>
<keyword evidence="9" id="KW-0121">Carboxypeptidase</keyword>
<dbReference type="GO" id="GO:0005615">
    <property type="term" value="C:extracellular space"/>
    <property type="evidence" value="ECO:0007669"/>
    <property type="project" value="TreeGrafter"/>
</dbReference>
<accession>A0A6M0QBJ9</accession>
<name>A0A6M0QBJ9_9BACI</name>
<keyword evidence="3" id="KW-0645">Protease</keyword>
<evidence type="ECO:0000256" key="3">
    <source>
        <dbReference type="ARBA" id="ARBA00022670"/>
    </source>
</evidence>
<dbReference type="GO" id="GO:0008270">
    <property type="term" value="F:zinc ion binding"/>
    <property type="evidence" value="ECO:0007669"/>
    <property type="project" value="InterPro"/>
</dbReference>
<keyword evidence="5" id="KW-0862">Zinc</keyword>
<evidence type="ECO:0000256" key="7">
    <source>
        <dbReference type="PROSITE-ProRule" id="PRU01379"/>
    </source>
</evidence>
<dbReference type="PANTHER" id="PTHR11705:SF143">
    <property type="entry name" value="SLL0236 PROTEIN"/>
    <property type="match status" value="1"/>
</dbReference>
<dbReference type="GO" id="GO:0006508">
    <property type="term" value="P:proteolysis"/>
    <property type="evidence" value="ECO:0007669"/>
    <property type="project" value="UniProtKB-KW"/>
</dbReference>
<evidence type="ECO:0000256" key="5">
    <source>
        <dbReference type="ARBA" id="ARBA00022833"/>
    </source>
</evidence>
<evidence type="ECO:0000256" key="4">
    <source>
        <dbReference type="ARBA" id="ARBA00022801"/>
    </source>
</evidence>
<comment type="similarity">
    <text evidence="2 7">Belongs to the peptidase M14 family.</text>
</comment>